<evidence type="ECO:0000313" key="2">
    <source>
        <dbReference type="EMBL" id="QSB16175.1"/>
    </source>
</evidence>
<keyword evidence="3" id="KW-1185">Reference proteome</keyword>
<gene>
    <name evidence="2" type="ORF">JQS43_07715</name>
</gene>
<name>A0A895YJJ7_9ACTN</name>
<proteinExistence type="inferred from homology"/>
<dbReference type="SUPFAM" id="SSF53067">
    <property type="entry name" value="Actin-like ATPase domain"/>
    <property type="match status" value="1"/>
</dbReference>
<dbReference type="Gene3D" id="1.10.10.10">
    <property type="entry name" value="Winged helix-like DNA-binding domain superfamily/Winged helix DNA-binding domain"/>
    <property type="match status" value="1"/>
</dbReference>
<dbReference type="RefSeq" id="WP_239678380.1">
    <property type="nucleotide sequence ID" value="NZ_CP070499.1"/>
</dbReference>
<evidence type="ECO:0000313" key="3">
    <source>
        <dbReference type="Proteomes" id="UP000662857"/>
    </source>
</evidence>
<dbReference type="InterPro" id="IPR000600">
    <property type="entry name" value="ROK"/>
</dbReference>
<dbReference type="Gene3D" id="3.30.420.40">
    <property type="match status" value="2"/>
</dbReference>
<dbReference type="Proteomes" id="UP000662857">
    <property type="component" value="Chromosome"/>
</dbReference>
<dbReference type="InterPro" id="IPR036390">
    <property type="entry name" value="WH_DNA-bd_sf"/>
</dbReference>
<dbReference type="InterPro" id="IPR043129">
    <property type="entry name" value="ATPase_NBD"/>
</dbReference>
<dbReference type="Pfam" id="PF00480">
    <property type="entry name" value="ROK"/>
    <property type="match status" value="1"/>
</dbReference>
<dbReference type="KEGG" id="nhy:JQS43_07715"/>
<reference evidence="2" key="1">
    <citation type="submission" date="2021-02" db="EMBL/GenBank/DDBJ databases">
        <title>Natrosporangium hydrolyticum gen. nov., sp. nov, a haloalkaliphilic actinobacterium from a soda solonchak soil.</title>
        <authorList>
            <person name="Sorokin D.Y."/>
            <person name="Khijniak T.V."/>
            <person name="Zakharycheva A.P."/>
            <person name="Boueva O.V."/>
            <person name="Ariskina E.V."/>
            <person name="Hahnke R.L."/>
            <person name="Bunk B."/>
            <person name="Sproer C."/>
            <person name="Schumann P."/>
            <person name="Evtushenko L.I."/>
            <person name="Kublanov I.V."/>
        </authorList>
    </citation>
    <scope>NUCLEOTIDE SEQUENCE</scope>
    <source>
        <strain evidence="2">DSM 106523</strain>
    </source>
</reference>
<dbReference type="PANTHER" id="PTHR18964:SF149">
    <property type="entry name" value="BIFUNCTIONAL UDP-N-ACETYLGLUCOSAMINE 2-EPIMERASE_N-ACETYLMANNOSAMINE KINASE"/>
    <property type="match status" value="1"/>
</dbReference>
<dbReference type="InterPro" id="IPR036388">
    <property type="entry name" value="WH-like_DNA-bd_sf"/>
</dbReference>
<dbReference type="EMBL" id="CP070499">
    <property type="protein sequence ID" value="QSB16175.1"/>
    <property type="molecule type" value="Genomic_DNA"/>
</dbReference>
<sequence>MQARTRTGRAATARWLGALDLLRLVRRQPGITRAQAARTLEISSSSATEIAARLRGLQLLDERQAPPTGRGRPTTTLHAHADGPVVAAVEIRHEDWRVSVVDLESRLHSPAAGRHRDQRPAAVAAGLRDVLASIAESYGHRLRAVSVSVAATVCNDRIVQASTLGWEEVDLGRLVPGVPQFLGNDATLAGVAEARRHYPDRTVLYLTVEVGVGGILVQNGQAVAGATAAGGEFGHLPFGDHALTCPCGARGCWDIEVDGRAMARHRGHPAPADPRSYAEATLADDGAPARAAVHRCAEAFGRGTAGLVNALDPAVVALGGLATALYQHSGAALTDSYTAGLMRFRRSAPAPLRPSELRDSGSMMGAADVAFDAILTERGVTEWSPGRS</sequence>
<evidence type="ECO:0000256" key="1">
    <source>
        <dbReference type="ARBA" id="ARBA00006479"/>
    </source>
</evidence>
<accession>A0A895YJJ7</accession>
<protein>
    <submittedName>
        <fullName evidence="2">ROK family transcriptional regulator</fullName>
    </submittedName>
</protein>
<dbReference type="AlphaFoldDB" id="A0A895YJJ7"/>
<dbReference type="SUPFAM" id="SSF46785">
    <property type="entry name" value="Winged helix' DNA-binding domain"/>
    <property type="match status" value="1"/>
</dbReference>
<dbReference type="PANTHER" id="PTHR18964">
    <property type="entry name" value="ROK (REPRESSOR, ORF, KINASE) FAMILY"/>
    <property type="match status" value="1"/>
</dbReference>
<organism evidence="2 3">
    <name type="scientific">Natronosporangium hydrolyticum</name>
    <dbReference type="NCBI Taxonomy" id="2811111"/>
    <lineage>
        <taxon>Bacteria</taxon>
        <taxon>Bacillati</taxon>
        <taxon>Actinomycetota</taxon>
        <taxon>Actinomycetes</taxon>
        <taxon>Micromonosporales</taxon>
        <taxon>Micromonosporaceae</taxon>
        <taxon>Natronosporangium</taxon>
    </lineage>
</organism>
<comment type="similarity">
    <text evidence="1">Belongs to the ROK (NagC/XylR) family.</text>
</comment>